<organism evidence="12 13">
    <name type="scientific">Candidatus Erwinia haradaeae</name>
    <dbReference type="NCBI Taxonomy" id="1922217"/>
    <lineage>
        <taxon>Bacteria</taxon>
        <taxon>Pseudomonadati</taxon>
        <taxon>Pseudomonadota</taxon>
        <taxon>Gammaproteobacteria</taxon>
        <taxon>Enterobacterales</taxon>
        <taxon>Erwiniaceae</taxon>
        <taxon>Erwinia</taxon>
    </lineage>
</organism>
<dbReference type="PANTHER" id="PTHR30372">
    <property type="entry name" value="LIPID-A-DISACCHARIDE SYNTHASE"/>
    <property type="match status" value="1"/>
</dbReference>
<dbReference type="GO" id="GO:0016020">
    <property type="term" value="C:membrane"/>
    <property type="evidence" value="ECO:0007669"/>
    <property type="project" value="GOC"/>
</dbReference>
<evidence type="ECO:0000256" key="9">
    <source>
        <dbReference type="ARBA" id="ARBA00023098"/>
    </source>
</evidence>
<evidence type="ECO:0000313" key="12">
    <source>
        <dbReference type="EMBL" id="VFP82961.1"/>
    </source>
</evidence>
<dbReference type="InterPro" id="IPR003835">
    <property type="entry name" value="Glyco_trans_19"/>
</dbReference>
<keyword evidence="7 11" id="KW-0328">Glycosyltransferase</keyword>
<comment type="similarity">
    <text evidence="2 11">Belongs to the LpxB family.</text>
</comment>
<keyword evidence="6 11" id="KW-0441">Lipid A biosynthesis</keyword>
<dbReference type="Proteomes" id="UP000294368">
    <property type="component" value="Chromosome"/>
</dbReference>
<comment type="pathway">
    <text evidence="11">Glycolipid biosynthesis; lipid IV(A) biosynthesis; lipid IV(A) from (3R)-3-hydroxytetradecanoyl-[acyl-carrier-protein] and UDP-N-acetyl-alpha-D-glucosamine: step 5/6.</text>
</comment>
<dbReference type="SUPFAM" id="SSF53756">
    <property type="entry name" value="UDP-Glycosyltransferase/glycogen phosphorylase"/>
    <property type="match status" value="1"/>
</dbReference>
<dbReference type="Pfam" id="PF02684">
    <property type="entry name" value="LpxB"/>
    <property type="match status" value="1"/>
</dbReference>
<evidence type="ECO:0000256" key="11">
    <source>
        <dbReference type="HAMAP-Rule" id="MF_00392"/>
    </source>
</evidence>
<comment type="function">
    <text evidence="1 11">Condensation of UDP-2,3-diacylglucosamine and 2,3-diacylglucosamine-1-phosphate to form lipid A disaccharide, a precursor of lipid A, a phosphorylated glycolipid that anchors the lipopolysaccharide to the outer membrane of the cell.</text>
</comment>
<evidence type="ECO:0000256" key="5">
    <source>
        <dbReference type="ARBA" id="ARBA00022516"/>
    </source>
</evidence>
<protein>
    <recommendedName>
        <fullName evidence="4 11">Lipid-A-disaccharide synthase</fullName>
        <ecNumber evidence="3 11">2.4.1.182</ecNumber>
    </recommendedName>
</protein>
<dbReference type="GO" id="GO:0005543">
    <property type="term" value="F:phospholipid binding"/>
    <property type="evidence" value="ECO:0007669"/>
    <property type="project" value="TreeGrafter"/>
</dbReference>
<dbReference type="HAMAP" id="MF_00392">
    <property type="entry name" value="LpxB"/>
    <property type="match status" value="1"/>
</dbReference>
<dbReference type="RefSeq" id="WP_157988366.1">
    <property type="nucleotide sequence ID" value="NZ_LR217715.1"/>
</dbReference>
<dbReference type="NCBIfam" id="TIGR00215">
    <property type="entry name" value="lpxB"/>
    <property type="match status" value="1"/>
</dbReference>
<name>A0A451D9K0_9GAMM</name>
<dbReference type="EC" id="2.4.1.182" evidence="3 11"/>
<gene>
    <name evidence="11 12" type="primary">lpxB</name>
    <name evidence="12" type="ORF">ERCIKOCA2762_203</name>
</gene>
<dbReference type="CDD" id="cd01635">
    <property type="entry name" value="Glycosyltransferase_GTB-type"/>
    <property type="match status" value="1"/>
</dbReference>
<dbReference type="GO" id="GO:0008915">
    <property type="term" value="F:lipid-A-disaccharide synthase activity"/>
    <property type="evidence" value="ECO:0007669"/>
    <property type="project" value="UniProtKB-UniRule"/>
</dbReference>
<evidence type="ECO:0000256" key="10">
    <source>
        <dbReference type="ARBA" id="ARBA00048975"/>
    </source>
</evidence>
<dbReference type="OrthoDB" id="9801642at2"/>
<evidence type="ECO:0000256" key="6">
    <source>
        <dbReference type="ARBA" id="ARBA00022556"/>
    </source>
</evidence>
<keyword evidence="8 11" id="KW-0808">Transferase</keyword>
<evidence type="ECO:0000256" key="3">
    <source>
        <dbReference type="ARBA" id="ARBA00012687"/>
    </source>
</evidence>
<dbReference type="UniPathway" id="UPA00359">
    <property type="reaction ID" value="UER00481"/>
</dbReference>
<comment type="catalytic activity">
    <reaction evidence="11">
        <text>2-N,3-O-bis[(3R)-3-hydroxytetradecanoyl]-alpha-D-glucosaminyl 1-phosphate + UDP-2-N,3-O-bis[(3R)-3-hydroxytetradecanoyl]-alpha-D-glucosamine = lipid A disaccharide (E. coli) + UDP + H(+)</text>
        <dbReference type="Rhea" id="RHEA:22668"/>
        <dbReference type="ChEBI" id="CHEBI:15378"/>
        <dbReference type="ChEBI" id="CHEBI:57957"/>
        <dbReference type="ChEBI" id="CHEBI:58223"/>
        <dbReference type="ChEBI" id="CHEBI:58466"/>
        <dbReference type="ChEBI" id="CHEBI:78847"/>
    </reaction>
</comment>
<evidence type="ECO:0000256" key="2">
    <source>
        <dbReference type="ARBA" id="ARBA00007868"/>
    </source>
</evidence>
<dbReference type="AlphaFoldDB" id="A0A451D9K0"/>
<accession>A0A451D9K0</accession>
<keyword evidence="9 11" id="KW-0443">Lipid metabolism</keyword>
<proteinExistence type="inferred from homology"/>
<dbReference type="GO" id="GO:0009245">
    <property type="term" value="P:lipid A biosynthetic process"/>
    <property type="evidence" value="ECO:0007669"/>
    <property type="project" value="UniProtKB-UniRule"/>
</dbReference>
<dbReference type="PANTHER" id="PTHR30372:SF4">
    <property type="entry name" value="LIPID-A-DISACCHARIDE SYNTHASE, MITOCHONDRIAL-RELATED"/>
    <property type="match status" value="1"/>
</dbReference>
<evidence type="ECO:0000256" key="1">
    <source>
        <dbReference type="ARBA" id="ARBA00002056"/>
    </source>
</evidence>
<sequence>MSRSSSLTIALVAGERSGDILGAGLIRALKKIYPNTHFVGIAGPLMKREGCIAWYDMEELSVMGIVEVLKCLRRLLYVRRSLARRLILLNPDVFIGIDAPDFNLMLEQCLKRYGIHTIHYVSPSLWAWRKRRIFKIARCTDLMLVLFPFEKDFYDRCNVSCRFIGHTLADAISLIPDKLSARQKLGIKPQALCLAVLPGSRSMEVQMLSEDFLKTVLILREKYPHLEIIVPFVSVQIRAQFESIKALVSPDLPMRYLDGHSCQAMQASDAALLVSGTATLECMLAKCPMVVAYRMTAITFWIAQRLVKTDYISLPNILAGYSVVPEFLQEKCHPSKLAMALEPFLNKEQSASALLDIFLDLHQTIRCNANEQAAEAVLELCT</sequence>
<evidence type="ECO:0000256" key="8">
    <source>
        <dbReference type="ARBA" id="ARBA00022679"/>
    </source>
</evidence>
<keyword evidence="5 11" id="KW-0444">Lipid biosynthesis</keyword>
<evidence type="ECO:0000256" key="7">
    <source>
        <dbReference type="ARBA" id="ARBA00022676"/>
    </source>
</evidence>
<evidence type="ECO:0000256" key="4">
    <source>
        <dbReference type="ARBA" id="ARBA00020902"/>
    </source>
</evidence>
<reference evidence="12 13" key="1">
    <citation type="submission" date="2019-02" db="EMBL/GenBank/DDBJ databases">
        <authorList>
            <person name="Manzano-Marin A."/>
            <person name="Manzano-Marin A."/>
        </authorList>
    </citation>
    <scope>NUCLEOTIDE SEQUENCE [LARGE SCALE GENOMIC DNA]</scope>
    <source>
        <strain evidence="12 13">ErCikochiana</strain>
    </source>
</reference>
<comment type="catalytic activity">
    <reaction evidence="10 11">
        <text>a lipid X + a UDP-2-N,3-O-bis[(3R)-3-hydroxyacyl]-alpha-D-glucosamine = a lipid A disaccharide + UDP + H(+)</text>
        <dbReference type="Rhea" id="RHEA:67828"/>
        <dbReference type="ChEBI" id="CHEBI:15378"/>
        <dbReference type="ChEBI" id="CHEBI:58223"/>
        <dbReference type="ChEBI" id="CHEBI:137748"/>
        <dbReference type="ChEBI" id="CHEBI:176338"/>
        <dbReference type="ChEBI" id="CHEBI:176343"/>
        <dbReference type="EC" id="2.4.1.182"/>
    </reaction>
</comment>
<dbReference type="EMBL" id="LR217715">
    <property type="protein sequence ID" value="VFP82961.1"/>
    <property type="molecule type" value="Genomic_DNA"/>
</dbReference>
<evidence type="ECO:0000313" key="13">
    <source>
        <dbReference type="Proteomes" id="UP000294368"/>
    </source>
</evidence>